<keyword evidence="1" id="KW-0812">Transmembrane</keyword>
<feature type="transmembrane region" description="Helical" evidence="1">
    <location>
        <begin position="21"/>
        <end position="40"/>
    </location>
</feature>
<organism evidence="2 3">
    <name type="scientific">Aspergillus ibericus CBS 121593</name>
    <dbReference type="NCBI Taxonomy" id="1448316"/>
    <lineage>
        <taxon>Eukaryota</taxon>
        <taxon>Fungi</taxon>
        <taxon>Dikarya</taxon>
        <taxon>Ascomycota</taxon>
        <taxon>Pezizomycotina</taxon>
        <taxon>Eurotiomycetes</taxon>
        <taxon>Eurotiomycetidae</taxon>
        <taxon>Eurotiales</taxon>
        <taxon>Aspergillaceae</taxon>
        <taxon>Aspergillus</taxon>
        <taxon>Aspergillus subgen. Circumdati</taxon>
    </lineage>
</organism>
<dbReference type="EMBL" id="KZ824440">
    <property type="protein sequence ID" value="RAL00400.1"/>
    <property type="molecule type" value="Genomic_DNA"/>
</dbReference>
<evidence type="ECO:0000256" key="1">
    <source>
        <dbReference type="SAM" id="Phobius"/>
    </source>
</evidence>
<protein>
    <submittedName>
        <fullName evidence="2">Uncharacterized protein</fullName>
    </submittedName>
</protein>
<evidence type="ECO:0000313" key="2">
    <source>
        <dbReference type="EMBL" id="RAL00400.1"/>
    </source>
</evidence>
<dbReference type="RefSeq" id="XP_025574727.1">
    <property type="nucleotide sequence ID" value="XM_025724969.1"/>
</dbReference>
<evidence type="ECO:0000313" key="3">
    <source>
        <dbReference type="Proteomes" id="UP000249402"/>
    </source>
</evidence>
<accession>A0A395GYG7</accession>
<proteinExistence type="predicted"/>
<gene>
    <name evidence="2" type="ORF">BO80DRAFT_96814</name>
</gene>
<keyword evidence="1" id="KW-1133">Transmembrane helix</keyword>
<keyword evidence="1" id="KW-0472">Membrane</keyword>
<sequence>MFRRIYRPPTRLLNFRKRHLFATNAVVVGGWFLAIVAFPIRPTGSKSFHSVPVMTFTKGFYNSG</sequence>
<reference evidence="2 3" key="1">
    <citation type="submission" date="2018-02" db="EMBL/GenBank/DDBJ databases">
        <title>The genomes of Aspergillus section Nigri reveals drivers in fungal speciation.</title>
        <authorList>
            <consortium name="DOE Joint Genome Institute"/>
            <person name="Vesth T.C."/>
            <person name="Nybo J."/>
            <person name="Theobald S."/>
            <person name="Brandl J."/>
            <person name="Frisvad J.C."/>
            <person name="Nielsen K.F."/>
            <person name="Lyhne E.K."/>
            <person name="Kogle M.E."/>
            <person name="Kuo A."/>
            <person name="Riley R."/>
            <person name="Clum A."/>
            <person name="Nolan M."/>
            <person name="Lipzen A."/>
            <person name="Salamov A."/>
            <person name="Henrissat B."/>
            <person name="Wiebenga A."/>
            <person name="De vries R.P."/>
            <person name="Grigoriev I.V."/>
            <person name="Mortensen U.H."/>
            <person name="Andersen M.R."/>
            <person name="Baker S.E."/>
        </authorList>
    </citation>
    <scope>NUCLEOTIDE SEQUENCE [LARGE SCALE GENOMIC DNA]</scope>
    <source>
        <strain evidence="2 3">CBS 121593</strain>
    </source>
</reference>
<keyword evidence="3" id="KW-1185">Reference proteome</keyword>
<dbReference type="VEuPathDB" id="FungiDB:BO80DRAFT_96814"/>
<dbReference type="Proteomes" id="UP000249402">
    <property type="component" value="Unassembled WGS sequence"/>
</dbReference>
<dbReference type="AlphaFoldDB" id="A0A395GYG7"/>
<dbReference type="GeneID" id="37229834"/>
<name>A0A395GYG7_9EURO</name>